<dbReference type="EMBL" id="UGOB01000001">
    <property type="protein sequence ID" value="STX45658.1"/>
    <property type="molecule type" value="Genomic_DNA"/>
</dbReference>
<evidence type="ECO:0000256" key="1">
    <source>
        <dbReference type="ARBA" id="ARBA00007613"/>
    </source>
</evidence>
<dbReference type="InterPro" id="IPR010131">
    <property type="entry name" value="MdtP/NodT-like"/>
</dbReference>
<dbReference type="Gene3D" id="2.20.200.10">
    <property type="entry name" value="Outer membrane efflux proteins (OEP)"/>
    <property type="match status" value="1"/>
</dbReference>
<dbReference type="EMBL" id="LNYE01000023">
    <property type="protein sequence ID" value="KTD09128.1"/>
    <property type="molecule type" value="Genomic_DNA"/>
</dbReference>
<reference evidence="2 4" key="1">
    <citation type="submission" date="2015-11" db="EMBL/GenBank/DDBJ databases">
        <title>Genomic analysis of 38 Legionella species identifies large and diverse effector repertoires.</title>
        <authorList>
            <person name="Burstein D."/>
            <person name="Amaro F."/>
            <person name="Zusman T."/>
            <person name="Lifshitz Z."/>
            <person name="Cohen O."/>
            <person name="Gilbert J.A."/>
            <person name="Pupko T."/>
            <person name="Shuman H.A."/>
            <person name="Segal G."/>
        </authorList>
    </citation>
    <scope>NUCLEOTIDE SEQUENCE [LARGE SCALE GENOMIC DNA]</scope>
    <source>
        <strain evidence="2 4">Lyon 8420412</strain>
    </source>
</reference>
<dbReference type="Proteomes" id="UP000054691">
    <property type="component" value="Unassembled WGS sequence"/>
</dbReference>
<organism evidence="3 5">
    <name type="scientific">Legionella gratiana</name>
    <dbReference type="NCBI Taxonomy" id="45066"/>
    <lineage>
        <taxon>Bacteria</taxon>
        <taxon>Pseudomonadati</taxon>
        <taxon>Pseudomonadota</taxon>
        <taxon>Gammaproteobacteria</taxon>
        <taxon>Legionellales</taxon>
        <taxon>Legionellaceae</taxon>
        <taxon>Legionella</taxon>
    </lineage>
</organism>
<dbReference type="Proteomes" id="UP000254476">
    <property type="component" value="Unassembled WGS sequence"/>
</dbReference>
<dbReference type="SUPFAM" id="SSF56954">
    <property type="entry name" value="Outer membrane efflux proteins (OEP)"/>
    <property type="match status" value="1"/>
</dbReference>
<evidence type="ECO:0000313" key="4">
    <source>
        <dbReference type="Proteomes" id="UP000054691"/>
    </source>
</evidence>
<keyword evidence="4" id="KW-1185">Reference proteome</keyword>
<dbReference type="Pfam" id="PF02321">
    <property type="entry name" value="OEP"/>
    <property type="match status" value="1"/>
</dbReference>
<dbReference type="RefSeq" id="WP_058499483.1">
    <property type="nucleotide sequence ID" value="NZ_CAAAHW010000004.1"/>
</dbReference>
<dbReference type="AlphaFoldDB" id="A0A378JF80"/>
<dbReference type="OrthoDB" id="9770517at2"/>
<sequence>MLKRIFIFILLVEIVSSCHKNVEQKIPAPPKKFPSSTKVYTPVNNLPYTAWWQQFHDLELTQLIETGLKNNMDIHIAIGNVQQAQGELQQVKLSWIPTLKLFAGYSTNPALGVPGAFYGAWPYYVLNIMQLYTQQKQATYNVQVYQAAVDGVRLALIGQIASAYFTLIAQLEQLRLLQQLDEDLKSLIALSQQDIKIGLVDEINLAQLQSDEQLIAAQMKPILHNIVFSENALRFLINETPGRIKNKNNFAALDFTRFKPGSLPATVLNNRPDMKIAEYALKASRIKISVAYSNFFPALQLDDFIGEVSLPQSSFAQAADAYVNWTITPSILGNVAASKGAYHAKVAEFNKTVKRILKEVDTDYSANKRMNEQFTAYLHAEEDYRRKYKLQQGLLQTGLISYKDLLQSKIYLDNLALSTNQAKLELAMSLVALYQDLAGGYAYQPKKLHAEQ</sequence>
<evidence type="ECO:0000313" key="2">
    <source>
        <dbReference type="EMBL" id="KTD09128.1"/>
    </source>
</evidence>
<protein>
    <submittedName>
        <fullName evidence="3">Outer membrane efflux protein</fullName>
    </submittedName>
</protein>
<accession>A0A378JF80</accession>
<reference evidence="3 5" key="2">
    <citation type="submission" date="2018-06" db="EMBL/GenBank/DDBJ databases">
        <authorList>
            <consortium name="Pathogen Informatics"/>
            <person name="Doyle S."/>
        </authorList>
    </citation>
    <scope>NUCLEOTIDE SEQUENCE [LARGE SCALE GENOMIC DNA]</scope>
    <source>
        <strain evidence="3 5">NCTC12388</strain>
    </source>
</reference>
<dbReference type="PANTHER" id="PTHR30203">
    <property type="entry name" value="OUTER MEMBRANE CATION EFFLUX PROTEIN"/>
    <property type="match status" value="1"/>
</dbReference>
<evidence type="ECO:0000313" key="5">
    <source>
        <dbReference type="Proteomes" id="UP000254476"/>
    </source>
</evidence>
<gene>
    <name evidence="3" type="primary">oprM_3</name>
    <name evidence="2" type="ORF">Lgra_2363</name>
    <name evidence="3" type="ORF">NCTC12388_02401</name>
</gene>
<evidence type="ECO:0000313" key="3">
    <source>
        <dbReference type="EMBL" id="STX45658.1"/>
    </source>
</evidence>
<dbReference type="GO" id="GO:0015562">
    <property type="term" value="F:efflux transmembrane transporter activity"/>
    <property type="evidence" value="ECO:0007669"/>
    <property type="project" value="InterPro"/>
</dbReference>
<dbReference type="STRING" id="45066.Lgra_2363"/>
<comment type="similarity">
    <text evidence="1">Belongs to the outer membrane factor (OMF) (TC 1.B.17) family.</text>
</comment>
<name>A0A378JF80_9GAMM</name>
<proteinExistence type="inferred from homology"/>
<dbReference type="Gene3D" id="1.20.1600.10">
    <property type="entry name" value="Outer membrane efflux proteins (OEP)"/>
    <property type="match status" value="1"/>
</dbReference>
<dbReference type="InterPro" id="IPR003423">
    <property type="entry name" value="OMP_efflux"/>
</dbReference>